<proteinExistence type="predicted"/>
<keyword evidence="1" id="KW-0614">Plasmid</keyword>
<dbReference type="KEGG" id="azm:DM194_15020"/>
<dbReference type="AlphaFoldDB" id="A0A2U9S7T9"/>
<geneLocation type="plasmid" evidence="1 2">
    <name>unnamed1</name>
</geneLocation>
<dbReference type="OrthoDB" id="8252072at2"/>
<gene>
    <name evidence="1" type="ORF">DM194_15020</name>
</gene>
<reference evidence="1 2" key="1">
    <citation type="submission" date="2018-06" db="EMBL/GenBank/DDBJ databases">
        <title>Complete genome sequencing of Azospirillum sp. M2T2B2.</title>
        <authorList>
            <person name="Heo J."/>
            <person name="Kim S.-J."/>
            <person name="Kwon S.-W."/>
            <person name="Anandham R."/>
        </authorList>
    </citation>
    <scope>NUCLEOTIDE SEQUENCE [LARGE SCALE GENOMIC DNA]</scope>
    <source>
        <strain evidence="1 2">M2T2B2</strain>
        <plasmid evidence="1 2">unnamed1</plasmid>
    </source>
</reference>
<dbReference type="InterPro" id="IPR027417">
    <property type="entry name" value="P-loop_NTPase"/>
</dbReference>
<dbReference type="EMBL" id="CP029830">
    <property type="protein sequence ID" value="AWU95610.1"/>
    <property type="molecule type" value="Genomic_DNA"/>
</dbReference>
<evidence type="ECO:0000313" key="1">
    <source>
        <dbReference type="EMBL" id="AWU95610.1"/>
    </source>
</evidence>
<keyword evidence="2" id="KW-1185">Reference proteome</keyword>
<dbReference type="RefSeq" id="WP_111068369.1">
    <property type="nucleotide sequence ID" value="NZ_CP029830.1"/>
</dbReference>
<accession>A0A2U9S7T9</accession>
<sequence length="1138" mass="124689">MRTKPEGYVGALAAQWLCAAVETLLGERDLSNVPTLMSGYGSVLDHPNARAFAAAAFSLRQMGVTASSEIQLRQTVHDAIGWEEAHELDDDYAQPPYEIDPERPNYPFRRRSGTDHVVADMVRALVGGLPFAGWAIPVADPTRPMHVMTGASDGAERIAVDLSAVAPPPGPPRHDLGREPRGPIDVPLADLEAVAARLDALDAAHPERPRGNWAARLREATGERKFHVLAPDRATGVLVEADTIRLDGLKHLIGLPGTGKTTLIVLLLVWLDANGYRTVVLLPSIKASLNLLGDLRFYGADVGLLVGQSPQARLEHARKLGERIASDEARGFGRTAPGADLLALNCALGAFDTDPDGGHEFPHLAPPCTTVRQRGLKRDGSPKAKESNHLCPLSGWCGRLKAPRELTSRRIWLGHVLSLDTRISPHFAADQIRHFEAVAMTADLVVVDEADGAQAVLDRKAISALDLTGSEDSYEHALNRDLFTPLSAGRNDMTASNLRQYSMAASDFRELNHSLVLQLQRDRQRNGPEGPLSRFKDTFVTGNNVITALFCPEDPSALPPAARLAEERRFNAIRAFWDGCVRAALFRRTDVDADLDQYDFDPEQVAANLGASREEVERAGLRVAALVRDWISEPLPTRKDRIVDEMRGATFALVPPREGIGPEAGAELFRFLVGVTTVIMQFLALVPAQQAMVAEGIHSEPLFRQGISEDLARVVPEALIGRLSGIRFHMDEGDGRPSARLQYVSFRGAPRTLLYRLHHLLRHDAAQPDRRGPAVLLASATSFLAESPTFHIPVGPDLVLRRAGADAGWRDSAYAFAPIPDPEEPTRVLRFSGAPLGQRDRILRRMTDHYFSGEDPLAVAMTRDFDPGRKVGFVVNSYAQVRLVKEHLRRTRPDLAHRVVAVIDQTPPGNEGDWITAAQVERLGLRDDWDALVFPMKALARGVNIVFEQGPRRRDALLGTLVFMTRPHPATESLDLVAGLAGAGTLAFDTAHLPTAMPLRAVSAAWTDARRQLMATARQLLRFPVQASRLGPLAEPFTADIMVDVLQTIGRAMRNGCKARVIFADAAWAPVSASGDPSRRDGRQTSMLVMMRDILRARVNDPDPVDREVYRALYEPFLHPLERCSGVRFPDGASLDDE</sequence>
<protein>
    <submittedName>
        <fullName evidence="1">Uncharacterized protein</fullName>
    </submittedName>
</protein>
<dbReference type="Proteomes" id="UP000249605">
    <property type="component" value="Plasmid unnamed1"/>
</dbReference>
<organism evidence="1 2">
    <name type="scientific">Azospirillum ramasamyi</name>
    <dbReference type="NCBI Taxonomy" id="682998"/>
    <lineage>
        <taxon>Bacteria</taxon>
        <taxon>Pseudomonadati</taxon>
        <taxon>Pseudomonadota</taxon>
        <taxon>Alphaproteobacteria</taxon>
        <taxon>Rhodospirillales</taxon>
        <taxon>Azospirillaceae</taxon>
        <taxon>Azospirillum</taxon>
    </lineage>
</organism>
<dbReference type="Gene3D" id="3.40.50.300">
    <property type="entry name" value="P-loop containing nucleotide triphosphate hydrolases"/>
    <property type="match status" value="1"/>
</dbReference>
<dbReference type="SUPFAM" id="SSF52540">
    <property type="entry name" value="P-loop containing nucleoside triphosphate hydrolases"/>
    <property type="match status" value="1"/>
</dbReference>
<evidence type="ECO:0000313" key="2">
    <source>
        <dbReference type="Proteomes" id="UP000249605"/>
    </source>
</evidence>
<name>A0A2U9S7T9_9PROT</name>